<evidence type="ECO:0000259" key="1">
    <source>
        <dbReference type="Pfam" id="PF07734"/>
    </source>
</evidence>
<accession>A0A8S9MR35</accession>
<feature type="domain" description="F-box associated beta-propeller type 1" evidence="1">
    <location>
        <begin position="164"/>
        <end position="249"/>
    </location>
</feature>
<protein>
    <recommendedName>
        <fullName evidence="1">F-box associated beta-propeller type 1 domain-containing protein</fullName>
    </recommendedName>
</protein>
<feature type="domain" description="F-box associated beta-propeller type 1" evidence="1">
    <location>
        <begin position="8"/>
        <end position="153"/>
    </location>
</feature>
<evidence type="ECO:0000313" key="2">
    <source>
        <dbReference type="EMBL" id="KAF2620937.1"/>
    </source>
</evidence>
<gene>
    <name evidence="2" type="ORF">F2Q68_00040092</name>
</gene>
<dbReference type="Pfam" id="PF07734">
    <property type="entry name" value="FBA_1"/>
    <property type="match status" value="2"/>
</dbReference>
<organism evidence="2 3">
    <name type="scientific">Brassica cretica</name>
    <name type="common">Mustard</name>
    <dbReference type="NCBI Taxonomy" id="69181"/>
    <lineage>
        <taxon>Eukaryota</taxon>
        <taxon>Viridiplantae</taxon>
        <taxon>Streptophyta</taxon>
        <taxon>Embryophyta</taxon>
        <taxon>Tracheophyta</taxon>
        <taxon>Spermatophyta</taxon>
        <taxon>Magnoliopsida</taxon>
        <taxon>eudicotyledons</taxon>
        <taxon>Gunneridae</taxon>
        <taxon>Pentapetalae</taxon>
        <taxon>rosids</taxon>
        <taxon>malvids</taxon>
        <taxon>Brassicales</taxon>
        <taxon>Brassicaceae</taxon>
        <taxon>Brassiceae</taxon>
        <taxon>Brassica</taxon>
    </lineage>
</organism>
<dbReference type="Proteomes" id="UP000712281">
    <property type="component" value="Unassembled WGS sequence"/>
</dbReference>
<reference evidence="2" key="1">
    <citation type="submission" date="2019-12" db="EMBL/GenBank/DDBJ databases">
        <title>Genome sequencing and annotation of Brassica cretica.</title>
        <authorList>
            <person name="Studholme D.J."/>
            <person name="Sarris P.F."/>
        </authorList>
    </citation>
    <scope>NUCLEOTIDE SEQUENCE</scope>
    <source>
        <strain evidence="2">PFS-001/15</strain>
        <tissue evidence="2">Leaf</tissue>
    </source>
</reference>
<dbReference type="InterPro" id="IPR011043">
    <property type="entry name" value="Gal_Oxase/kelch_b-propeller"/>
</dbReference>
<dbReference type="InterPro" id="IPR017451">
    <property type="entry name" value="F-box-assoc_interact_dom"/>
</dbReference>
<name>A0A8S9MR35_BRACR</name>
<sequence>MGKVARQFILKKDDGVYSVSIGLDNSFEFTSKLTSLEDSEPAVISTIHQCDGLFLFTTKDSRLVVWNPCTSQTRWIQPSNRNYKNDRYLLGYENDNKSFQSYKILRSSEVRNEFGIYDFNSDSWRLLDGLTHIWFIRSRGVSLKGSIYWVAWDRFKPFTRKYLKFSEMKIWVMDTKIDEAKSTNIQYSLVVDFSEIWSTYMSSMVSFGNFLVDEETKKVVLCGRDGNGKNRIAIYIFGGDQNLHVCKQLHGEIAQGQYDYWQLPLLKFNFILGYA</sequence>
<dbReference type="AlphaFoldDB" id="A0A8S9MR35"/>
<dbReference type="PANTHER" id="PTHR31672">
    <property type="entry name" value="BNACNNG10540D PROTEIN"/>
    <property type="match status" value="1"/>
</dbReference>
<dbReference type="InterPro" id="IPR006527">
    <property type="entry name" value="F-box-assoc_dom_typ1"/>
</dbReference>
<dbReference type="EMBL" id="QGKW02000007">
    <property type="protein sequence ID" value="KAF2620937.1"/>
    <property type="molecule type" value="Genomic_DNA"/>
</dbReference>
<dbReference type="NCBIfam" id="TIGR01640">
    <property type="entry name" value="F_box_assoc_1"/>
    <property type="match status" value="1"/>
</dbReference>
<proteinExistence type="predicted"/>
<comment type="caution">
    <text evidence="2">The sequence shown here is derived from an EMBL/GenBank/DDBJ whole genome shotgun (WGS) entry which is preliminary data.</text>
</comment>
<dbReference type="InterPro" id="IPR050796">
    <property type="entry name" value="SCF_F-box_component"/>
</dbReference>
<dbReference type="SUPFAM" id="SSF50965">
    <property type="entry name" value="Galactose oxidase, central domain"/>
    <property type="match status" value="1"/>
</dbReference>
<evidence type="ECO:0000313" key="3">
    <source>
        <dbReference type="Proteomes" id="UP000712281"/>
    </source>
</evidence>